<evidence type="ECO:0000256" key="9">
    <source>
        <dbReference type="ARBA" id="ARBA00022989"/>
    </source>
</evidence>
<reference evidence="15 16" key="1">
    <citation type="journal article" date="2024" name="Insects">
        <title>An Improved Chromosome-Level Genome Assembly of the Firefly Pyrocoelia pectoralis.</title>
        <authorList>
            <person name="Fu X."/>
            <person name="Meyer-Rochow V.B."/>
            <person name="Ballantyne L."/>
            <person name="Zhu X."/>
        </authorList>
    </citation>
    <scope>NUCLEOTIDE SEQUENCE [LARGE SCALE GENOMIC DNA]</scope>
    <source>
        <strain evidence="15">XCY_ONT2</strain>
    </source>
</reference>
<proteinExistence type="inferred from homology"/>
<keyword evidence="4" id="KW-0813">Transport</keyword>
<evidence type="ECO:0000256" key="4">
    <source>
        <dbReference type="ARBA" id="ARBA00022448"/>
    </source>
</evidence>
<feature type="transmembrane region" description="Helical" evidence="14">
    <location>
        <begin position="73"/>
        <end position="91"/>
    </location>
</feature>
<evidence type="ECO:0000256" key="8">
    <source>
        <dbReference type="ARBA" id="ARBA00022982"/>
    </source>
</evidence>
<evidence type="ECO:0000313" key="16">
    <source>
        <dbReference type="Proteomes" id="UP001329430"/>
    </source>
</evidence>
<evidence type="ECO:0000256" key="12">
    <source>
        <dbReference type="ARBA" id="ARBA00030212"/>
    </source>
</evidence>
<evidence type="ECO:0000256" key="14">
    <source>
        <dbReference type="SAM" id="Phobius"/>
    </source>
</evidence>
<comment type="subcellular location">
    <subcellularLocation>
        <location evidence="1">Mitochondrion inner membrane</location>
        <topology evidence="1">Single-pass membrane protein</topology>
    </subcellularLocation>
</comment>
<evidence type="ECO:0000313" key="15">
    <source>
        <dbReference type="EMBL" id="KAK5650323.1"/>
    </source>
</evidence>
<dbReference type="PANTHER" id="PTHR15469:SF0">
    <property type="entry name" value="NADH DEHYDROGENASE [UBIQUINONE] 1 BETA SUBCOMPLEX SUBUNIT 4"/>
    <property type="match status" value="1"/>
</dbReference>
<dbReference type="PANTHER" id="PTHR15469">
    <property type="entry name" value="NADH-UBIQUINONE OXIDOREDUCTASE B15 SUBUNIT"/>
    <property type="match status" value="1"/>
</dbReference>
<keyword evidence="16" id="KW-1185">Reference proteome</keyword>
<keyword evidence="10" id="KW-0496">Mitochondrion</keyword>
<name>A0AAN7VWS2_9COLE</name>
<keyword evidence="11 14" id="KW-0472">Membrane</keyword>
<evidence type="ECO:0000256" key="3">
    <source>
        <dbReference type="ARBA" id="ARBA00018681"/>
    </source>
</evidence>
<keyword evidence="7" id="KW-0999">Mitochondrion inner membrane</keyword>
<evidence type="ECO:0000256" key="7">
    <source>
        <dbReference type="ARBA" id="ARBA00022792"/>
    </source>
</evidence>
<keyword evidence="5" id="KW-0679">Respiratory chain</keyword>
<evidence type="ECO:0000256" key="13">
    <source>
        <dbReference type="ARBA" id="ARBA00030987"/>
    </source>
</evidence>
<evidence type="ECO:0000256" key="10">
    <source>
        <dbReference type="ARBA" id="ARBA00023128"/>
    </source>
</evidence>
<gene>
    <name evidence="15" type="ORF">RI129_001352</name>
</gene>
<dbReference type="EMBL" id="JAVRBK010000001">
    <property type="protein sequence ID" value="KAK5650323.1"/>
    <property type="molecule type" value="Genomic_DNA"/>
</dbReference>
<evidence type="ECO:0000256" key="2">
    <source>
        <dbReference type="ARBA" id="ARBA00007260"/>
    </source>
</evidence>
<dbReference type="Proteomes" id="UP001329430">
    <property type="component" value="Chromosome 1"/>
</dbReference>
<evidence type="ECO:0000256" key="6">
    <source>
        <dbReference type="ARBA" id="ARBA00022692"/>
    </source>
</evidence>
<evidence type="ECO:0000256" key="1">
    <source>
        <dbReference type="ARBA" id="ARBA00004434"/>
    </source>
</evidence>
<keyword evidence="8" id="KW-0249">Electron transport</keyword>
<dbReference type="InterPro" id="IPR009866">
    <property type="entry name" value="NADH_UbQ_OxRdtase_NDUFB4_su"/>
</dbReference>
<comment type="caution">
    <text evidence="15">The sequence shown here is derived from an EMBL/GenBank/DDBJ whole genome shotgun (WGS) entry which is preliminary data.</text>
</comment>
<accession>A0AAN7VWS2</accession>
<evidence type="ECO:0000256" key="11">
    <source>
        <dbReference type="ARBA" id="ARBA00023136"/>
    </source>
</evidence>
<sequence>MAEQYDVSPTEKKELLDRMKRRTALREEFLRLSTNPHRQSAGDGGAVFDSSLQRYQALKATSREYFKPSLQNIRFGLFAVVIPMFLYGYAIKRERENRETLYRTGQVSYKDRNFKFI</sequence>
<comment type="similarity">
    <text evidence="2">Belongs to the complex I NDUFB4 subunit family.</text>
</comment>
<organism evidence="15 16">
    <name type="scientific">Pyrocoelia pectoralis</name>
    <dbReference type="NCBI Taxonomy" id="417401"/>
    <lineage>
        <taxon>Eukaryota</taxon>
        <taxon>Metazoa</taxon>
        <taxon>Ecdysozoa</taxon>
        <taxon>Arthropoda</taxon>
        <taxon>Hexapoda</taxon>
        <taxon>Insecta</taxon>
        <taxon>Pterygota</taxon>
        <taxon>Neoptera</taxon>
        <taxon>Endopterygota</taxon>
        <taxon>Coleoptera</taxon>
        <taxon>Polyphaga</taxon>
        <taxon>Elateriformia</taxon>
        <taxon>Elateroidea</taxon>
        <taxon>Lampyridae</taxon>
        <taxon>Lampyrinae</taxon>
        <taxon>Pyrocoelia</taxon>
    </lineage>
</organism>
<keyword evidence="9 14" id="KW-1133">Transmembrane helix</keyword>
<evidence type="ECO:0000256" key="5">
    <source>
        <dbReference type="ARBA" id="ARBA00022660"/>
    </source>
</evidence>
<dbReference type="GO" id="GO:0005743">
    <property type="term" value="C:mitochondrial inner membrane"/>
    <property type="evidence" value="ECO:0007669"/>
    <property type="project" value="UniProtKB-SubCell"/>
</dbReference>
<protein>
    <recommendedName>
        <fullName evidence="3">NADH dehydrogenase [ubiquinone] 1 beta subcomplex subunit 4</fullName>
    </recommendedName>
    <alternativeName>
        <fullName evidence="12">Complex I-B15</fullName>
    </alternativeName>
    <alternativeName>
        <fullName evidence="13">NADH-ubiquinone oxidoreductase B15 subunit</fullName>
    </alternativeName>
</protein>
<keyword evidence="6 14" id="KW-0812">Transmembrane</keyword>
<dbReference type="AlphaFoldDB" id="A0AAN7VWS2"/>
<dbReference type="Pfam" id="PF07225">
    <property type="entry name" value="NDUF_B4"/>
    <property type="match status" value="1"/>
</dbReference>